<dbReference type="InterPro" id="IPR000668">
    <property type="entry name" value="Peptidase_C1A_C"/>
</dbReference>
<dbReference type="InterPro" id="IPR039417">
    <property type="entry name" value="Peptidase_C1A_papain-like"/>
</dbReference>
<comment type="caution">
    <text evidence="10">The sequence shown here is derived from an EMBL/GenBank/DDBJ whole genome shotgun (WGS) entry which is preliminary data.</text>
</comment>
<dbReference type="SUPFAM" id="SSF54001">
    <property type="entry name" value="Cysteine proteinases"/>
    <property type="match status" value="1"/>
</dbReference>
<evidence type="ECO:0000259" key="9">
    <source>
        <dbReference type="SMART" id="SM00848"/>
    </source>
</evidence>
<keyword evidence="3" id="KW-0378">Hydrolase</keyword>
<dbReference type="InterPro" id="IPR038765">
    <property type="entry name" value="Papain-like_cys_pep_sf"/>
</dbReference>
<dbReference type="PROSITE" id="PS00639">
    <property type="entry name" value="THIOL_PROTEASE_HIS"/>
    <property type="match status" value="1"/>
</dbReference>
<dbReference type="GO" id="GO:0008234">
    <property type="term" value="F:cysteine-type peptidase activity"/>
    <property type="evidence" value="ECO:0007669"/>
    <property type="project" value="UniProtKB-KW"/>
</dbReference>
<dbReference type="Pfam" id="PF08246">
    <property type="entry name" value="Inhibitor_I29"/>
    <property type="match status" value="1"/>
</dbReference>
<name>A0A6D2JHQ8_9BRAS</name>
<dbReference type="InterPro" id="IPR013128">
    <property type="entry name" value="Peptidase_C1A"/>
</dbReference>
<feature type="signal peptide" evidence="7">
    <location>
        <begin position="1"/>
        <end position="17"/>
    </location>
</feature>
<evidence type="ECO:0000313" key="10">
    <source>
        <dbReference type="EMBL" id="CAA7036864.1"/>
    </source>
</evidence>
<evidence type="ECO:0000256" key="7">
    <source>
        <dbReference type="SAM" id="SignalP"/>
    </source>
</evidence>
<feature type="chain" id="PRO_5025658685" description="Cysteine proteinase" evidence="7">
    <location>
        <begin position="18"/>
        <end position="327"/>
    </location>
</feature>
<feature type="domain" description="Cathepsin propeptide inhibitor" evidence="9">
    <location>
        <begin position="38"/>
        <end position="95"/>
    </location>
</feature>
<evidence type="ECO:0008006" key="12">
    <source>
        <dbReference type="Google" id="ProtNLM"/>
    </source>
</evidence>
<sequence>MTILFLLIIFFLSPSSAVDLPVASDSGSRSNAEVGFIFQTWLSNHGKSYVDALGEKQRRFQIFKDNLRFIDQHNAKNHSYQLGLTRFADLTVQEYQGLLSGRPDHEPIQRARRVSHRYVSLAGDQLPESVDWRKQGAESEIRDQGNCNSCWAFSSVAAVEGINKIVTGQLISLSEQELVDCNADNYGCEGRGFMDKAFKFLINNNGLDSQIDYPYTGVQGNCNRKKDKSHKIVTINGYEDVPANDELSLKKAVAHQPGIFTGPCGTQLDHAVVIVGYGSENGQDYWIVRNSWGTKWGDAGYAKMARNFKDPAGICGITIFASYPIKN</sequence>
<dbReference type="SMART" id="SM00645">
    <property type="entry name" value="Pept_C1"/>
    <property type="match status" value="1"/>
</dbReference>
<dbReference type="PANTHER" id="PTHR12411">
    <property type="entry name" value="CYSTEINE PROTEASE FAMILY C1-RELATED"/>
    <property type="match status" value="1"/>
</dbReference>
<accession>A0A6D2JHQ8</accession>
<protein>
    <recommendedName>
        <fullName evidence="12">Cysteine proteinase</fullName>
    </recommendedName>
</protein>
<evidence type="ECO:0000256" key="4">
    <source>
        <dbReference type="ARBA" id="ARBA00022807"/>
    </source>
</evidence>
<proteinExistence type="inferred from homology"/>
<dbReference type="GO" id="GO:0006508">
    <property type="term" value="P:proteolysis"/>
    <property type="evidence" value="ECO:0007669"/>
    <property type="project" value="UniProtKB-KW"/>
</dbReference>
<evidence type="ECO:0000313" key="11">
    <source>
        <dbReference type="Proteomes" id="UP000467841"/>
    </source>
</evidence>
<dbReference type="Proteomes" id="UP000467841">
    <property type="component" value="Unassembled WGS sequence"/>
</dbReference>
<dbReference type="Gene3D" id="3.90.70.10">
    <property type="entry name" value="Cysteine proteinases"/>
    <property type="match status" value="1"/>
</dbReference>
<keyword evidence="5" id="KW-0865">Zymogen</keyword>
<keyword evidence="6" id="KW-1015">Disulfide bond</keyword>
<dbReference type="AlphaFoldDB" id="A0A6D2JHQ8"/>
<organism evidence="10 11">
    <name type="scientific">Microthlaspi erraticum</name>
    <dbReference type="NCBI Taxonomy" id="1685480"/>
    <lineage>
        <taxon>Eukaryota</taxon>
        <taxon>Viridiplantae</taxon>
        <taxon>Streptophyta</taxon>
        <taxon>Embryophyta</taxon>
        <taxon>Tracheophyta</taxon>
        <taxon>Spermatophyta</taxon>
        <taxon>Magnoliopsida</taxon>
        <taxon>eudicotyledons</taxon>
        <taxon>Gunneridae</taxon>
        <taxon>Pentapetalae</taxon>
        <taxon>rosids</taxon>
        <taxon>malvids</taxon>
        <taxon>Brassicales</taxon>
        <taxon>Brassicaceae</taxon>
        <taxon>Coluteocarpeae</taxon>
        <taxon>Microthlaspi</taxon>
    </lineage>
</organism>
<dbReference type="FunFam" id="3.90.70.10:FF:000204">
    <property type="entry name" value="Papain"/>
    <property type="match status" value="1"/>
</dbReference>
<evidence type="ECO:0000256" key="1">
    <source>
        <dbReference type="ARBA" id="ARBA00008455"/>
    </source>
</evidence>
<keyword evidence="7" id="KW-0732">Signal</keyword>
<dbReference type="InterPro" id="IPR013201">
    <property type="entry name" value="Prot_inhib_I29"/>
</dbReference>
<dbReference type="OrthoDB" id="10253408at2759"/>
<dbReference type="PRINTS" id="PR00705">
    <property type="entry name" value="PAPAIN"/>
</dbReference>
<keyword evidence="2" id="KW-0645">Protease</keyword>
<keyword evidence="4" id="KW-0788">Thiol protease</keyword>
<dbReference type="SMART" id="SM00848">
    <property type="entry name" value="Inhibitor_I29"/>
    <property type="match status" value="1"/>
</dbReference>
<gene>
    <name evidence="10" type="ORF">MERR_LOCUS24099</name>
</gene>
<dbReference type="EMBL" id="CACVBM020001165">
    <property type="protein sequence ID" value="CAA7036864.1"/>
    <property type="molecule type" value="Genomic_DNA"/>
</dbReference>
<dbReference type="InterPro" id="IPR025660">
    <property type="entry name" value="Pept_his_AS"/>
</dbReference>
<comment type="similarity">
    <text evidence="1">Belongs to the peptidase C1 family.</text>
</comment>
<feature type="domain" description="Peptidase C1A papain C-terminal" evidence="8">
    <location>
        <begin position="126"/>
        <end position="325"/>
    </location>
</feature>
<evidence type="ECO:0000256" key="6">
    <source>
        <dbReference type="ARBA" id="ARBA00023157"/>
    </source>
</evidence>
<keyword evidence="11" id="KW-1185">Reference proteome</keyword>
<dbReference type="Pfam" id="PF00112">
    <property type="entry name" value="Peptidase_C1"/>
    <property type="match status" value="1"/>
</dbReference>
<reference evidence="10" key="1">
    <citation type="submission" date="2020-01" db="EMBL/GenBank/DDBJ databases">
        <authorList>
            <person name="Mishra B."/>
        </authorList>
    </citation>
    <scope>NUCLEOTIDE SEQUENCE [LARGE SCALE GENOMIC DNA]</scope>
</reference>
<evidence type="ECO:0000259" key="8">
    <source>
        <dbReference type="SMART" id="SM00645"/>
    </source>
</evidence>
<evidence type="ECO:0000256" key="2">
    <source>
        <dbReference type="ARBA" id="ARBA00022670"/>
    </source>
</evidence>
<evidence type="ECO:0000256" key="5">
    <source>
        <dbReference type="ARBA" id="ARBA00023145"/>
    </source>
</evidence>
<evidence type="ECO:0000256" key="3">
    <source>
        <dbReference type="ARBA" id="ARBA00022801"/>
    </source>
</evidence>
<dbReference type="CDD" id="cd02248">
    <property type="entry name" value="Peptidase_C1A"/>
    <property type="match status" value="1"/>
</dbReference>